<keyword evidence="1" id="KW-1133">Transmembrane helix</keyword>
<keyword evidence="1" id="KW-0472">Membrane</keyword>
<evidence type="ECO:0000313" key="2">
    <source>
        <dbReference type="EMBL" id="KAF3528339.1"/>
    </source>
</evidence>
<dbReference type="EMBL" id="QGKV02001507">
    <property type="protein sequence ID" value="KAF3528339.1"/>
    <property type="molecule type" value="Genomic_DNA"/>
</dbReference>
<feature type="transmembrane region" description="Helical" evidence="1">
    <location>
        <begin position="118"/>
        <end position="138"/>
    </location>
</feature>
<evidence type="ECO:0000313" key="3">
    <source>
        <dbReference type="Proteomes" id="UP000266723"/>
    </source>
</evidence>
<accession>A0ABQ7B719</accession>
<keyword evidence="3" id="KW-1185">Reference proteome</keyword>
<dbReference type="Proteomes" id="UP000266723">
    <property type="component" value="Unassembled WGS sequence"/>
</dbReference>
<evidence type="ECO:0000256" key="1">
    <source>
        <dbReference type="SAM" id="Phobius"/>
    </source>
</evidence>
<comment type="caution">
    <text evidence="2">The sequence shown here is derived from an EMBL/GenBank/DDBJ whole genome shotgun (WGS) entry which is preliminary data.</text>
</comment>
<name>A0ABQ7B719_BRACR</name>
<proteinExistence type="predicted"/>
<organism evidence="2 3">
    <name type="scientific">Brassica cretica</name>
    <name type="common">Mustard</name>
    <dbReference type="NCBI Taxonomy" id="69181"/>
    <lineage>
        <taxon>Eukaryota</taxon>
        <taxon>Viridiplantae</taxon>
        <taxon>Streptophyta</taxon>
        <taxon>Embryophyta</taxon>
        <taxon>Tracheophyta</taxon>
        <taxon>Spermatophyta</taxon>
        <taxon>Magnoliopsida</taxon>
        <taxon>eudicotyledons</taxon>
        <taxon>Gunneridae</taxon>
        <taxon>Pentapetalae</taxon>
        <taxon>rosids</taxon>
        <taxon>malvids</taxon>
        <taxon>Brassicales</taxon>
        <taxon>Brassicaceae</taxon>
        <taxon>Brassiceae</taxon>
        <taxon>Brassica</taxon>
    </lineage>
</organism>
<gene>
    <name evidence="2" type="ORF">DY000_02038021</name>
</gene>
<sequence length="148" mass="15181">MVGHRLTASSASTSNVLTSSHQEVLPNIFPSTSLVSEFDIGVEIVIKLVEDPKTRGVSVFRDLVVVVGSLLVSRGVAGSASTGEVEVNVATLDETTTLEVSSATPRGVSGGAKASKNLCCVVGLATCLTVVGVGLILLQGLEKALQIF</sequence>
<reference evidence="2 3" key="1">
    <citation type="journal article" date="2020" name="BMC Genomics">
        <title>Intraspecific diversification of the crop wild relative Brassica cretica Lam. using demographic model selection.</title>
        <authorList>
            <person name="Kioukis A."/>
            <person name="Michalopoulou V.A."/>
            <person name="Briers L."/>
            <person name="Pirintsos S."/>
            <person name="Studholme D.J."/>
            <person name="Pavlidis P."/>
            <person name="Sarris P.F."/>
        </authorList>
    </citation>
    <scope>NUCLEOTIDE SEQUENCE [LARGE SCALE GENOMIC DNA]</scope>
    <source>
        <strain evidence="3">cv. PFS-1207/04</strain>
    </source>
</reference>
<protein>
    <submittedName>
        <fullName evidence="2">Uncharacterized protein</fullName>
    </submittedName>
</protein>
<keyword evidence="1" id="KW-0812">Transmembrane</keyword>